<dbReference type="InterPro" id="IPR025300">
    <property type="entry name" value="BetaGal_jelly_roll_dom"/>
</dbReference>
<dbReference type="InterPro" id="IPR036833">
    <property type="entry name" value="BetaGal_dom3_sf"/>
</dbReference>
<feature type="transmembrane region" description="Helical" evidence="14">
    <location>
        <begin position="148"/>
        <end position="167"/>
    </location>
</feature>
<evidence type="ECO:0000256" key="9">
    <source>
        <dbReference type="ARBA" id="ARBA00022989"/>
    </source>
</evidence>
<dbReference type="Gene3D" id="2.60.120.260">
    <property type="entry name" value="Galactose-binding domain-like"/>
    <property type="match status" value="2"/>
</dbReference>
<feature type="transmembrane region" description="Helical" evidence="14">
    <location>
        <begin position="278"/>
        <end position="302"/>
    </location>
</feature>
<dbReference type="InterPro" id="IPR001944">
    <property type="entry name" value="Glycoside_Hdrlase_35"/>
</dbReference>
<dbReference type="GO" id="GO:0004565">
    <property type="term" value="F:beta-galactosidase activity"/>
    <property type="evidence" value="ECO:0007669"/>
    <property type="project" value="UniProtKB-EC"/>
</dbReference>
<gene>
    <name evidence="16" type="ORF">BFJ65_g16447</name>
</gene>
<dbReference type="Pfam" id="PF10435">
    <property type="entry name" value="BetaGal_dom2"/>
    <property type="match status" value="1"/>
</dbReference>
<keyword evidence="11" id="KW-0325">Glycoprotein</keyword>
<sequence length="1448" mass="159610">MAAPDDQGISSMKRSLDISETKAEIDADELRLAQMGHTQELNRHFSTLSLIGLASTTTISWTGLGLGLITEIGAGGPGAVIYGFILVTILQCFLGASLAEFVSSYPTEGGMYHWIAAVAPRRATGILSFLTGWFSVLGWIFTTASTNIIYAQILMALIALYVADLEIKAWQTFIVYQGLNLLTAGVVMFGNKIIPALNKFSLFYLQIGWLVVLVTVVACAPTHRDPEFVFRTWINTTGWNNPICFITGLVNPLFSLGGLDGVTHITEEMPNPSKNAPLAIAITLSIAFCTGITYLISLMFSIQDFDQLTSGNTGMPLAELFRQVTQKTGGAFGLLFILFIALGPCVVSSQLSTGRIFWAFSRDGAIPFSKVWSKVHPSLKIPFNSQLAVTAVIAALGCLYLGSSTAFNSLLGTAVTINNISYMFPILTNLFTGRKNMHKGVFHMGPTIGPIVNTVTVCWLTFAIIFFSFPYVMPVEVANMNYTCVVVGGLAILIGAWWLKAGKDFNGISLYEHWGWHAPNNETLDFETGAHDYEHAFDIAHELGLYVVYRPGPYSNAEANGGKFPGWLTTGEYGPLRDDNAAYTKAWERYSKAVAEYVRPYLITNGGPVIMWQIENEYGNQWLDPETKKPNNTAIHYMELLEGKTRDWDIDVPFTANNPNMWTRSWSKDYGNVGGEVDMYGLDHYPACWTCNLAQCIGVNGVVKPYTVFDYYSHFKAVSPTQPSFLMEFQGGSFNPWDGPEGGCSENMGPDWVNLFYRHNLAEKVTAVNIYMAYGGTNWGNIGFPEVGTSYDYSAPIHENRLIGDKFNEGKLFGLFVRVARDFVKVNRVGSSTDYTTDEDIFTSELRNPDTNAAYYVVRHQDSTSTAETKFRLKVSTEAGNLTVPTSGSITLKNRESKVLVSDFSNGASRKITYATLEILTAVDLGDRQVVVFWAPDGEQGEFLLKRATSAKFMSGKGDKKSFTKTKNDIVANVVAGEEMSVIDFSNHVEAVVVDRRSTYKFWAPTLDNNPLAWENSTGDGPYLVRSASIKGDTININGDWDEETTVEIWAPNTIRKVYFNGEKLQVTKSKYGSFIGTLPAPDITVESFTSSLPSLSHWKVSEGLPEVAADYDDSRWTGKQAEARNCQTRPNTDLADADHETTPHFVPPDTYPVLFADEYGYQASNILWRGRFNATKGDEPTGAYLRVIGGLASGFSVYVNGKFLGAWLGSMTNKTGKLAVSFQGVKFNTEEANILFVIQDTMGKEQREAAPDPRGILNATLVAADGSAANFTSWKVTGNAGTNHLIDPVCGTRNEGGLHAERLGWHLPGYDDNKWKTGSPSYGFKGATARFYRTVVPLDVPKGYDASLSFTLHTEKKAKLRAQLYVNGYQYGKTLPYISNETTFPVVPGILNYQGDNTIGLNIWAMDEAGGSMGVNWKVDGVYRSRFSHLFNAEYLQPGWEDRSQCA</sequence>
<dbReference type="PANTHER" id="PTHR45649">
    <property type="entry name" value="AMINO-ACID PERMEASE BAT1"/>
    <property type="match status" value="1"/>
</dbReference>
<dbReference type="InterPro" id="IPR017853">
    <property type="entry name" value="GH"/>
</dbReference>
<evidence type="ECO:0000256" key="13">
    <source>
        <dbReference type="RuleBase" id="RU000675"/>
    </source>
</evidence>
<feature type="transmembrane region" description="Helical" evidence="14">
    <location>
        <begin position="451"/>
        <end position="473"/>
    </location>
</feature>
<name>A0A3L6MV52_FUSOX</name>
<feature type="transmembrane region" description="Helical" evidence="14">
    <location>
        <begin position="479"/>
        <end position="499"/>
    </location>
</feature>
<feature type="transmembrane region" description="Helical" evidence="14">
    <location>
        <begin position="174"/>
        <end position="194"/>
    </location>
</feature>
<dbReference type="SUPFAM" id="SSF117100">
    <property type="entry name" value="Beta-galactosidase LacA, domain 3"/>
    <property type="match status" value="1"/>
</dbReference>
<evidence type="ECO:0000256" key="1">
    <source>
        <dbReference type="ARBA" id="ARBA00001412"/>
    </source>
</evidence>
<dbReference type="InterPro" id="IPR025972">
    <property type="entry name" value="BetaGal_dom3"/>
</dbReference>
<dbReference type="SMART" id="SM01029">
    <property type="entry name" value="BetaGal_dom2"/>
    <property type="match status" value="1"/>
</dbReference>
<dbReference type="InterPro" id="IPR018954">
    <property type="entry name" value="Betagal_dom2"/>
</dbReference>
<keyword evidence="6 14" id="KW-0812">Transmembrane</keyword>
<reference evidence="16 17" key="1">
    <citation type="journal article" date="2018" name="Sci. Rep.">
        <title>Characterisation of pathogen-specific regions and novel effector candidates in Fusarium oxysporum f. sp. cepae.</title>
        <authorList>
            <person name="Armitage A.D."/>
            <person name="Taylor A."/>
            <person name="Sobczyk M.K."/>
            <person name="Baxter L."/>
            <person name="Greenfield B.P."/>
            <person name="Bates H.J."/>
            <person name="Wilson F."/>
            <person name="Jackson A.C."/>
            <person name="Ott S."/>
            <person name="Harrison R.J."/>
            <person name="Clarkson J.P."/>
        </authorList>
    </citation>
    <scope>NUCLEOTIDE SEQUENCE [LARGE SCALE GENOMIC DNA]</scope>
    <source>
        <strain evidence="16 17">FoC_Fus2</strain>
    </source>
</reference>
<dbReference type="Gene3D" id="1.20.1740.10">
    <property type="entry name" value="Amino acid/polyamine transporter I"/>
    <property type="match status" value="1"/>
</dbReference>
<evidence type="ECO:0000256" key="3">
    <source>
        <dbReference type="ARBA" id="ARBA00009809"/>
    </source>
</evidence>
<comment type="subcellular location">
    <subcellularLocation>
        <location evidence="2">Membrane</location>
        <topology evidence="2">Multi-pass membrane protein</topology>
    </subcellularLocation>
</comment>
<dbReference type="GO" id="GO:0022857">
    <property type="term" value="F:transmembrane transporter activity"/>
    <property type="evidence" value="ECO:0007669"/>
    <property type="project" value="InterPro"/>
</dbReference>
<feature type="transmembrane region" description="Helical" evidence="14">
    <location>
        <begin position="123"/>
        <end position="142"/>
    </location>
</feature>
<evidence type="ECO:0000256" key="2">
    <source>
        <dbReference type="ARBA" id="ARBA00004141"/>
    </source>
</evidence>
<dbReference type="PRINTS" id="PR00742">
    <property type="entry name" value="GLHYDRLASE35"/>
</dbReference>
<dbReference type="InterPro" id="IPR008979">
    <property type="entry name" value="Galactose-bd-like_sf"/>
</dbReference>
<feature type="domain" description="Beta-galactosidase" evidence="15">
    <location>
        <begin position="822"/>
        <end position="1002"/>
    </location>
</feature>
<evidence type="ECO:0000256" key="7">
    <source>
        <dbReference type="ARBA" id="ARBA00022729"/>
    </source>
</evidence>
<keyword evidence="10 14" id="KW-0472">Membrane</keyword>
<feature type="transmembrane region" description="Helical" evidence="14">
    <location>
        <begin position="331"/>
        <end position="360"/>
    </location>
</feature>
<keyword evidence="5" id="KW-0813">Transport</keyword>
<evidence type="ECO:0000259" key="15">
    <source>
        <dbReference type="SMART" id="SM01029"/>
    </source>
</evidence>
<feature type="transmembrane region" description="Helical" evidence="14">
    <location>
        <begin position="81"/>
        <end position="102"/>
    </location>
</feature>
<feature type="transmembrane region" description="Helical" evidence="14">
    <location>
        <begin position="409"/>
        <end position="431"/>
    </location>
</feature>
<proteinExistence type="inferred from homology"/>
<dbReference type="InterPro" id="IPR019801">
    <property type="entry name" value="Glyco_hydro_35_CS"/>
</dbReference>
<dbReference type="Pfam" id="PF13364">
    <property type="entry name" value="BetaGal_ABD2"/>
    <property type="match status" value="2"/>
</dbReference>
<dbReference type="SUPFAM" id="SSF49785">
    <property type="entry name" value="Galactose-binding domain-like"/>
    <property type="match status" value="2"/>
</dbReference>
<dbReference type="GO" id="GO:0005975">
    <property type="term" value="P:carbohydrate metabolic process"/>
    <property type="evidence" value="ECO:0007669"/>
    <property type="project" value="InterPro"/>
</dbReference>
<dbReference type="EMBL" id="MRCU01000013">
    <property type="protein sequence ID" value="RKK08784.1"/>
    <property type="molecule type" value="Genomic_DNA"/>
</dbReference>
<evidence type="ECO:0000256" key="10">
    <source>
        <dbReference type="ARBA" id="ARBA00023136"/>
    </source>
</evidence>
<evidence type="ECO:0000313" key="16">
    <source>
        <dbReference type="EMBL" id="RKK08784.1"/>
    </source>
</evidence>
<evidence type="ECO:0000313" key="17">
    <source>
        <dbReference type="Proteomes" id="UP000270866"/>
    </source>
</evidence>
<evidence type="ECO:0000256" key="4">
    <source>
        <dbReference type="ARBA" id="ARBA00012756"/>
    </source>
</evidence>
<dbReference type="Pfam" id="PF13363">
    <property type="entry name" value="BetaGal_dom3"/>
    <property type="match status" value="1"/>
</dbReference>
<dbReference type="Pfam" id="PF01301">
    <property type="entry name" value="Glyco_hydro_35"/>
    <property type="match status" value="1"/>
</dbReference>
<feature type="transmembrane region" description="Helical" evidence="14">
    <location>
        <begin position="200"/>
        <end position="221"/>
    </location>
</feature>
<keyword evidence="12 13" id="KW-0326">Glycosidase</keyword>
<evidence type="ECO:0000256" key="14">
    <source>
        <dbReference type="SAM" id="Phobius"/>
    </source>
</evidence>
<organism evidence="16 17">
    <name type="scientific">Fusarium oxysporum f. sp. cepae</name>
    <dbReference type="NCBI Taxonomy" id="396571"/>
    <lineage>
        <taxon>Eukaryota</taxon>
        <taxon>Fungi</taxon>
        <taxon>Dikarya</taxon>
        <taxon>Ascomycota</taxon>
        <taxon>Pezizomycotina</taxon>
        <taxon>Sordariomycetes</taxon>
        <taxon>Hypocreomycetidae</taxon>
        <taxon>Hypocreales</taxon>
        <taxon>Nectriaceae</taxon>
        <taxon>Fusarium</taxon>
        <taxon>Fusarium oxysporum species complex</taxon>
    </lineage>
</organism>
<dbReference type="PANTHER" id="PTHR45649:SF20">
    <property type="entry name" value="TRANSPORTER, PUTATIVE (EUROFUNG)-RELATED"/>
    <property type="match status" value="1"/>
</dbReference>
<comment type="caution">
    <text evidence="16">The sequence shown here is derived from an EMBL/GenBank/DDBJ whole genome shotgun (WGS) entry which is preliminary data.</text>
</comment>
<keyword evidence="7" id="KW-0732">Signal</keyword>
<protein>
    <recommendedName>
        <fullName evidence="4 13">Beta-galactosidase</fullName>
        <ecNumber evidence="4 13">3.2.1.23</ecNumber>
    </recommendedName>
</protein>
<dbReference type="SUPFAM" id="SSF51011">
    <property type="entry name" value="Glycosyl hydrolase domain"/>
    <property type="match status" value="1"/>
</dbReference>
<dbReference type="EC" id="3.2.1.23" evidence="4 13"/>
<evidence type="ECO:0000256" key="6">
    <source>
        <dbReference type="ARBA" id="ARBA00022692"/>
    </source>
</evidence>
<evidence type="ECO:0000256" key="5">
    <source>
        <dbReference type="ARBA" id="ARBA00022448"/>
    </source>
</evidence>
<dbReference type="GO" id="GO:0016020">
    <property type="term" value="C:membrane"/>
    <property type="evidence" value="ECO:0007669"/>
    <property type="project" value="UniProtKB-SubCell"/>
</dbReference>
<dbReference type="Proteomes" id="UP000270866">
    <property type="component" value="Unassembled WGS sequence"/>
</dbReference>
<evidence type="ECO:0000256" key="11">
    <source>
        <dbReference type="ARBA" id="ARBA00023180"/>
    </source>
</evidence>
<dbReference type="Gene3D" id="2.60.390.10">
    <property type="entry name" value="Beta-galactosidase, domain 3"/>
    <property type="match status" value="1"/>
</dbReference>
<accession>A0A3L6MV52</accession>
<feature type="transmembrane region" description="Helical" evidence="14">
    <location>
        <begin position="381"/>
        <end position="403"/>
    </location>
</feature>
<comment type="similarity">
    <text evidence="3">Belongs to the glycosyl hydrolase 35 family.</text>
</comment>
<feature type="transmembrane region" description="Helical" evidence="14">
    <location>
        <begin position="45"/>
        <end position="69"/>
    </location>
</feature>
<comment type="catalytic activity">
    <reaction evidence="1 13">
        <text>Hydrolysis of terminal non-reducing beta-D-galactose residues in beta-D-galactosides.</text>
        <dbReference type="EC" id="3.2.1.23"/>
    </reaction>
</comment>
<keyword evidence="8 13" id="KW-0378">Hydrolase</keyword>
<dbReference type="Gene3D" id="2.102.20.10">
    <property type="entry name" value="Beta-galactosidase, domain 2"/>
    <property type="match status" value="1"/>
</dbReference>
<dbReference type="InterPro" id="IPR031330">
    <property type="entry name" value="Gly_Hdrlase_35_cat"/>
</dbReference>
<keyword evidence="9 14" id="KW-1133">Transmembrane helix</keyword>
<dbReference type="InterPro" id="IPR037110">
    <property type="entry name" value="Betagal_dom2_sf"/>
</dbReference>
<evidence type="ECO:0000256" key="12">
    <source>
        <dbReference type="ARBA" id="ARBA00023295"/>
    </source>
</evidence>
<dbReference type="Gene3D" id="3.20.20.80">
    <property type="entry name" value="Glycosidases"/>
    <property type="match status" value="1"/>
</dbReference>
<dbReference type="PROSITE" id="PS01182">
    <property type="entry name" value="GLYCOSYL_HYDROL_F35"/>
    <property type="match status" value="1"/>
</dbReference>
<evidence type="ECO:0000256" key="8">
    <source>
        <dbReference type="ARBA" id="ARBA00022801"/>
    </source>
</evidence>
<dbReference type="SUPFAM" id="SSF51445">
    <property type="entry name" value="(Trans)glycosidases"/>
    <property type="match status" value="1"/>
</dbReference>
<dbReference type="InterPro" id="IPR002293">
    <property type="entry name" value="AA/rel_permease1"/>
</dbReference>
<dbReference type="Pfam" id="PF13520">
    <property type="entry name" value="AA_permease_2"/>
    <property type="match status" value="1"/>
</dbReference>